<evidence type="ECO:0000259" key="6">
    <source>
        <dbReference type="Pfam" id="PF00174"/>
    </source>
</evidence>
<feature type="binding site" evidence="5">
    <location>
        <begin position="248"/>
        <end position="250"/>
    </location>
    <ligand>
        <name>Mo-molybdopterin</name>
        <dbReference type="ChEBI" id="CHEBI:71302"/>
    </ligand>
</feature>
<dbReference type="EC" id="1.8.5.-" evidence="5"/>
<comment type="caution">
    <text evidence="7">The sequence shown here is derived from an EMBL/GenBank/DDBJ whole genome shotgun (WGS) entry which is preliminary data.</text>
</comment>
<dbReference type="PANTHER" id="PTHR43032">
    <property type="entry name" value="PROTEIN-METHIONINE-SULFOXIDE REDUCTASE"/>
    <property type="match status" value="1"/>
</dbReference>
<protein>
    <recommendedName>
        <fullName evidence="5">Protein-methionine-sulfoxide reductase catalytic subunit MsrP</fullName>
        <ecNumber evidence="5">1.8.5.-</ecNumber>
    </recommendedName>
</protein>
<evidence type="ECO:0000256" key="1">
    <source>
        <dbReference type="ARBA" id="ARBA00022505"/>
    </source>
</evidence>
<dbReference type="SUPFAM" id="SSF56524">
    <property type="entry name" value="Oxidoreductase molybdopterin-binding domain"/>
    <property type="match status" value="1"/>
</dbReference>
<comment type="subunit">
    <text evidence="5">Heterodimer of a catalytic subunit (MsrP) and a heme-binding subunit (MsrQ).</text>
</comment>
<feature type="binding site" evidence="5">
    <location>
        <position position="237"/>
    </location>
    <ligand>
        <name>Mo-molybdopterin</name>
        <dbReference type="ChEBI" id="CHEBI:71302"/>
    </ligand>
</feature>
<keyword evidence="4 5" id="KW-0560">Oxidoreductase</keyword>
<dbReference type="GO" id="GO:0043546">
    <property type="term" value="F:molybdopterin cofactor binding"/>
    <property type="evidence" value="ECO:0007669"/>
    <property type="project" value="UniProtKB-UniRule"/>
</dbReference>
<feature type="binding site" evidence="5">
    <location>
        <begin position="92"/>
        <end position="93"/>
    </location>
    <ligand>
        <name>Mo-molybdopterin</name>
        <dbReference type="ChEBI" id="CHEBI:71302"/>
    </ligand>
</feature>
<feature type="binding site" evidence="5">
    <location>
        <position position="232"/>
    </location>
    <ligand>
        <name>Mo-molybdopterin</name>
        <dbReference type="ChEBI" id="CHEBI:71302"/>
    </ligand>
</feature>
<accession>A0A095UMG8</accession>
<evidence type="ECO:0000256" key="2">
    <source>
        <dbReference type="ARBA" id="ARBA00022723"/>
    </source>
</evidence>
<dbReference type="PANTHER" id="PTHR43032:SF3">
    <property type="entry name" value="PROTEIN-METHIONINE-SULFOXIDE REDUCTASE CATALYTIC SUBUNIT MSRP"/>
    <property type="match status" value="1"/>
</dbReference>
<dbReference type="RefSeq" id="WP_035234389.1">
    <property type="nucleotide sequence ID" value="NZ_ARXV01000015.1"/>
</dbReference>
<dbReference type="InterPro" id="IPR000572">
    <property type="entry name" value="OxRdtase_Mopterin-bd_dom"/>
</dbReference>
<evidence type="ECO:0000256" key="5">
    <source>
        <dbReference type="HAMAP-Rule" id="MF_01206"/>
    </source>
</evidence>
<dbReference type="GO" id="GO:0016672">
    <property type="term" value="F:oxidoreductase activity, acting on a sulfur group of donors, quinone or similar compound as acceptor"/>
    <property type="evidence" value="ECO:0007669"/>
    <property type="project" value="UniProtKB-UniRule"/>
</dbReference>
<keyword evidence="8" id="KW-1185">Reference proteome</keyword>
<dbReference type="EMBL" id="ARXV01000015">
    <property type="protein sequence ID" value="KGD63715.1"/>
    <property type="molecule type" value="Genomic_DNA"/>
</dbReference>
<name>A0A095UMG8_9GAMM</name>
<keyword evidence="2 5" id="KW-0479">Metal-binding</keyword>
<dbReference type="GO" id="GO:0030091">
    <property type="term" value="P:protein repair"/>
    <property type="evidence" value="ECO:0007669"/>
    <property type="project" value="UniProtKB-UniRule"/>
</dbReference>
<dbReference type="GO" id="GO:0046872">
    <property type="term" value="F:metal ion binding"/>
    <property type="evidence" value="ECO:0007669"/>
    <property type="project" value="UniProtKB-KW"/>
</dbReference>
<dbReference type="InterPro" id="IPR022867">
    <property type="entry name" value="MsrP"/>
</dbReference>
<feature type="domain" description="Oxidoreductase molybdopterin-binding" evidence="6">
    <location>
        <begin position="108"/>
        <end position="266"/>
    </location>
</feature>
<comment type="catalytic activity">
    <reaction evidence="5">
        <text>L-methionyl-[protein] + a quinone + H2O = L-methionyl-(R)-S-oxide-[protein] + a quinol</text>
        <dbReference type="Rhea" id="RHEA:51296"/>
        <dbReference type="Rhea" id="RHEA-COMP:12313"/>
        <dbReference type="Rhea" id="RHEA-COMP:12314"/>
        <dbReference type="ChEBI" id="CHEBI:15377"/>
        <dbReference type="ChEBI" id="CHEBI:16044"/>
        <dbReference type="ChEBI" id="CHEBI:24646"/>
        <dbReference type="ChEBI" id="CHEBI:45764"/>
        <dbReference type="ChEBI" id="CHEBI:132124"/>
    </reaction>
</comment>
<organism evidence="7 8">
    <name type="scientific">Alcanivorax nanhaiticus</name>
    <dbReference type="NCBI Taxonomy" id="1177154"/>
    <lineage>
        <taxon>Bacteria</taxon>
        <taxon>Pseudomonadati</taxon>
        <taxon>Pseudomonadota</taxon>
        <taxon>Gammaproteobacteria</taxon>
        <taxon>Oceanospirillales</taxon>
        <taxon>Alcanivoracaceae</taxon>
        <taxon>Alcanivorax</taxon>
    </lineage>
</organism>
<feature type="binding site" evidence="5">
    <location>
        <position position="147"/>
    </location>
    <ligand>
        <name>Mo-molybdopterin</name>
        <dbReference type="ChEBI" id="CHEBI:71302"/>
    </ligand>
    <ligandPart>
        <name>Mo</name>
        <dbReference type="ChEBI" id="CHEBI:28685"/>
    </ligandPart>
</feature>
<dbReference type="OrthoDB" id="9795587at2"/>
<dbReference type="STRING" id="1177154.Y5S_03138"/>
<keyword evidence="1 5" id="KW-0500">Molybdenum</keyword>
<comment type="cofactor">
    <cofactor evidence="5">
        <name>Mo-molybdopterin</name>
        <dbReference type="ChEBI" id="CHEBI:71302"/>
    </cofactor>
    <text evidence="5">Binds 1 Mo-molybdopterin (Mo-MPT) cofactor per subunit.</text>
</comment>
<dbReference type="Proteomes" id="UP000029444">
    <property type="component" value="Unassembled WGS sequence"/>
</dbReference>
<dbReference type="PATRIC" id="fig|1177154.3.peg.3179"/>
<evidence type="ECO:0000313" key="7">
    <source>
        <dbReference type="EMBL" id="KGD63715.1"/>
    </source>
</evidence>
<gene>
    <name evidence="5" type="primary">msrP</name>
    <name evidence="7" type="ORF">Y5S_03138</name>
</gene>
<keyword evidence="3 5" id="KW-0732">Signal</keyword>
<comment type="function">
    <text evidence="5">Part of the MsrPQ system that repairs oxidized periplasmic proteins containing methionine sulfoxide residues (Met-O), using respiratory chain electrons. Thus protects these proteins from oxidative-stress damage caused by reactive species of oxygen and chlorine generated by the host defense mechanisms. MsrPQ is essential for the maintenance of envelope integrity under bleach stress, rescuing a wide series of structurally unrelated periplasmic proteins from methionine oxidation. The catalytic subunit MsrP is non-stereospecific, being able to reduce both (R-) and (S-) diastereoisomers of methionine sulfoxide.</text>
</comment>
<comment type="catalytic activity">
    <reaction evidence="5">
        <text>L-methionyl-[protein] + a quinone + H2O = L-methionyl-(S)-S-oxide-[protein] + a quinol</text>
        <dbReference type="Rhea" id="RHEA:51292"/>
        <dbReference type="Rhea" id="RHEA-COMP:12313"/>
        <dbReference type="Rhea" id="RHEA-COMP:12315"/>
        <dbReference type="ChEBI" id="CHEBI:15377"/>
        <dbReference type="ChEBI" id="CHEBI:16044"/>
        <dbReference type="ChEBI" id="CHEBI:24646"/>
        <dbReference type="ChEBI" id="CHEBI:44120"/>
        <dbReference type="ChEBI" id="CHEBI:132124"/>
    </reaction>
</comment>
<comment type="similarity">
    <text evidence="5">Belongs to the MsrP family.</text>
</comment>
<feature type="binding site" evidence="5">
    <location>
        <position position="182"/>
    </location>
    <ligand>
        <name>Mo-molybdopterin</name>
        <dbReference type="ChEBI" id="CHEBI:71302"/>
    </ligand>
</feature>
<dbReference type="NCBIfam" id="NF003767">
    <property type="entry name" value="PRK05363.1"/>
    <property type="match status" value="1"/>
</dbReference>
<proteinExistence type="inferred from homology"/>
<dbReference type="Gene3D" id="3.90.420.10">
    <property type="entry name" value="Oxidoreductase, molybdopterin-binding domain"/>
    <property type="match status" value="1"/>
</dbReference>
<dbReference type="HAMAP" id="MF_01206">
    <property type="entry name" value="MsrP"/>
    <property type="match status" value="1"/>
</dbReference>
<dbReference type="Pfam" id="PF00174">
    <property type="entry name" value="Oxidored_molyb"/>
    <property type="match status" value="1"/>
</dbReference>
<dbReference type="InterPro" id="IPR036374">
    <property type="entry name" value="OxRdtase_Mopterin-bd_sf"/>
</dbReference>
<evidence type="ECO:0000256" key="3">
    <source>
        <dbReference type="ARBA" id="ARBA00022729"/>
    </source>
</evidence>
<dbReference type="AlphaFoldDB" id="A0A095UMG8"/>
<evidence type="ECO:0000313" key="8">
    <source>
        <dbReference type="Proteomes" id="UP000029444"/>
    </source>
</evidence>
<dbReference type="eggNOG" id="COG2041">
    <property type="taxonomic scope" value="Bacteria"/>
</dbReference>
<evidence type="ECO:0000256" key="4">
    <source>
        <dbReference type="ARBA" id="ARBA00023002"/>
    </source>
</evidence>
<sequence length="331" mass="37579">MIFRHKNPLAPRSDEITPESVYLKRRELMMLGGLAGLFSALPAWAREVNPVDEDASRPLWLKDQVARAVTAGPDSEDVLTPYEDVTAYNNFYEFGTGKTDPAENAHTLKTDPWTVTVAGEVEKPGAYALEDLLKGLQLEERIYRLRCVEAWSMVIPWVGVPLASLLKKLQPTSKARYVSFTSLADPKQMPGVRSPFTGIDWPYREGLRLDEAMHPLTLMAVGLYGRTLPNQNGAPFRLVVPWKYGFKSIKSIVRIELTETMPETTWNMLAPDEYGFYANVNPAVDHPRWSQARERRLPNSFFDPNWMPTQPFNGYPEVASLYKGMDLSKFY</sequence>
<reference evidence="7 8" key="1">
    <citation type="submission" date="2012-09" db="EMBL/GenBank/DDBJ databases">
        <title>Genome Sequence of alkane-degrading Bacterium Alcanivorax sp. 19-m-6.</title>
        <authorList>
            <person name="Lai Q."/>
            <person name="Shao Z."/>
        </authorList>
    </citation>
    <scope>NUCLEOTIDE SEQUENCE [LARGE SCALE GENOMIC DNA]</scope>
    <source>
        <strain evidence="7 8">19-m-6</strain>
    </source>
</reference>
<feature type="binding site" evidence="5">
    <location>
        <position position="89"/>
    </location>
    <ligand>
        <name>Mo-molybdopterin</name>
        <dbReference type="ChEBI" id="CHEBI:71302"/>
    </ligand>
</feature>